<dbReference type="RefSeq" id="WP_081153033.1">
    <property type="nucleotide sequence ID" value="NZ_LVYD01000061.1"/>
</dbReference>
<dbReference type="SUPFAM" id="SSF54909">
    <property type="entry name" value="Dimeric alpha+beta barrel"/>
    <property type="match status" value="1"/>
</dbReference>
<accession>A0A1V9FQM2</accession>
<name>A0A1V9FQM2_9BACT</name>
<reference evidence="2 3" key="1">
    <citation type="submission" date="2016-03" db="EMBL/GenBank/DDBJ databases">
        <title>Niastella vici sp. nov., isolated from farmland soil.</title>
        <authorList>
            <person name="Chen L."/>
            <person name="Wang D."/>
            <person name="Yang S."/>
            <person name="Wang G."/>
        </authorList>
    </citation>
    <scope>NUCLEOTIDE SEQUENCE [LARGE SCALE GENOMIC DNA]</scope>
    <source>
        <strain evidence="2 3">DJ57</strain>
    </source>
</reference>
<sequence>MRNDKIITHVELQVNPEFISEVLVKASAARDIILLEEGCKAFNLTRKKDEPNTLVIFAIYTSKDTYEWHLEQDYIKTFFAFLNDKLMAAPVVTYLEEV</sequence>
<dbReference type="InterPro" id="IPR011008">
    <property type="entry name" value="Dimeric_a/b-barrel"/>
</dbReference>
<dbReference type="Gene3D" id="3.30.70.100">
    <property type="match status" value="1"/>
</dbReference>
<comment type="caution">
    <text evidence="2">The sequence shown here is derived from an EMBL/GenBank/DDBJ whole genome shotgun (WGS) entry which is preliminary data.</text>
</comment>
<gene>
    <name evidence="2" type="ORF">A3860_33340</name>
</gene>
<dbReference type="InterPro" id="IPR007138">
    <property type="entry name" value="ABM_dom"/>
</dbReference>
<proteinExistence type="predicted"/>
<evidence type="ECO:0000313" key="2">
    <source>
        <dbReference type="EMBL" id="OQP60546.1"/>
    </source>
</evidence>
<dbReference type="Proteomes" id="UP000192796">
    <property type="component" value="Unassembled WGS sequence"/>
</dbReference>
<evidence type="ECO:0000259" key="1">
    <source>
        <dbReference type="PROSITE" id="PS51725"/>
    </source>
</evidence>
<dbReference type="Pfam" id="PF03992">
    <property type="entry name" value="ABM"/>
    <property type="match status" value="1"/>
</dbReference>
<evidence type="ECO:0000313" key="3">
    <source>
        <dbReference type="Proteomes" id="UP000192796"/>
    </source>
</evidence>
<dbReference type="STRING" id="1703345.A3860_33340"/>
<dbReference type="PROSITE" id="PS51725">
    <property type="entry name" value="ABM"/>
    <property type="match status" value="1"/>
</dbReference>
<dbReference type="AlphaFoldDB" id="A0A1V9FQM2"/>
<dbReference type="EMBL" id="LVYD01000061">
    <property type="protein sequence ID" value="OQP60546.1"/>
    <property type="molecule type" value="Genomic_DNA"/>
</dbReference>
<dbReference type="OrthoDB" id="676007at2"/>
<organism evidence="2 3">
    <name type="scientific">Niastella vici</name>
    <dbReference type="NCBI Taxonomy" id="1703345"/>
    <lineage>
        <taxon>Bacteria</taxon>
        <taxon>Pseudomonadati</taxon>
        <taxon>Bacteroidota</taxon>
        <taxon>Chitinophagia</taxon>
        <taxon>Chitinophagales</taxon>
        <taxon>Chitinophagaceae</taxon>
        <taxon>Niastella</taxon>
    </lineage>
</organism>
<keyword evidence="3" id="KW-1185">Reference proteome</keyword>
<protein>
    <recommendedName>
        <fullName evidence="1">ABM domain-containing protein</fullName>
    </recommendedName>
</protein>
<feature type="domain" description="ABM" evidence="1">
    <location>
        <begin position="6"/>
        <end position="95"/>
    </location>
</feature>